<proteinExistence type="predicted"/>
<dbReference type="EMBL" id="CADEAL010002041">
    <property type="protein sequence ID" value="CAB1437552.1"/>
    <property type="molecule type" value="Genomic_DNA"/>
</dbReference>
<reference evidence="1" key="1">
    <citation type="submission" date="2020-03" db="EMBL/GenBank/DDBJ databases">
        <authorList>
            <person name="Weist P."/>
        </authorList>
    </citation>
    <scope>NUCLEOTIDE SEQUENCE</scope>
</reference>
<organism evidence="1 2">
    <name type="scientific">Pleuronectes platessa</name>
    <name type="common">European plaice</name>
    <dbReference type="NCBI Taxonomy" id="8262"/>
    <lineage>
        <taxon>Eukaryota</taxon>
        <taxon>Metazoa</taxon>
        <taxon>Chordata</taxon>
        <taxon>Craniata</taxon>
        <taxon>Vertebrata</taxon>
        <taxon>Euteleostomi</taxon>
        <taxon>Actinopterygii</taxon>
        <taxon>Neopterygii</taxon>
        <taxon>Teleostei</taxon>
        <taxon>Neoteleostei</taxon>
        <taxon>Acanthomorphata</taxon>
        <taxon>Carangaria</taxon>
        <taxon>Pleuronectiformes</taxon>
        <taxon>Pleuronectoidei</taxon>
        <taxon>Pleuronectidae</taxon>
        <taxon>Pleuronectes</taxon>
    </lineage>
</organism>
<evidence type="ECO:0000313" key="2">
    <source>
        <dbReference type="Proteomes" id="UP001153269"/>
    </source>
</evidence>
<evidence type="ECO:0000313" key="1">
    <source>
        <dbReference type="EMBL" id="CAB1437552.1"/>
    </source>
</evidence>
<accession>A0A9N7UVM0</accession>
<gene>
    <name evidence="1" type="ORF">PLEPLA_LOCUS25598</name>
</gene>
<keyword evidence="2" id="KW-1185">Reference proteome</keyword>
<comment type="caution">
    <text evidence="1">The sequence shown here is derived from an EMBL/GenBank/DDBJ whole genome shotgun (WGS) entry which is preliminary data.</text>
</comment>
<sequence>MFLALPDEEDDGRDALIQVDYVANWATVETSGCKICCRLLTSYLPKYLPGGDINPVVTGPGFMWNNLQEPGNTLKNLGQNFIVRSVGSSSSEFRIGMDGRKFLRILGFFCLWITAQAQMKIPPET</sequence>
<dbReference type="Proteomes" id="UP001153269">
    <property type="component" value="Unassembled WGS sequence"/>
</dbReference>
<name>A0A9N7UVM0_PLEPL</name>
<protein>
    <submittedName>
        <fullName evidence="1">Uncharacterized protein</fullName>
    </submittedName>
</protein>
<dbReference type="AlphaFoldDB" id="A0A9N7UVM0"/>